<evidence type="ECO:0000313" key="7">
    <source>
        <dbReference type="Proteomes" id="UP000886595"/>
    </source>
</evidence>
<dbReference type="Gene3D" id="2.40.70.10">
    <property type="entry name" value="Acid Proteases"/>
    <property type="match status" value="2"/>
</dbReference>
<comment type="caution">
    <text evidence="6">The sequence shown here is derived from an EMBL/GenBank/DDBJ whole genome shotgun (WGS) entry which is preliminary data.</text>
</comment>
<keyword evidence="3" id="KW-0378">Hydrolase</keyword>
<dbReference type="PANTHER" id="PTHR13683:SF750">
    <property type="entry name" value="ASPARTYL PROTEASE AED1"/>
    <property type="match status" value="1"/>
</dbReference>
<dbReference type="InterPro" id="IPR001461">
    <property type="entry name" value="Aspartic_peptidase_A1"/>
</dbReference>
<accession>A0A8X7TH11</accession>
<comment type="similarity">
    <text evidence="1 3">Belongs to the peptidase A1 family.</text>
</comment>
<name>A0A8X7TH11_BRACI</name>
<feature type="active site" evidence="2">
    <location>
        <position position="328"/>
    </location>
</feature>
<feature type="signal peptide" evidence="4">
    <location>
        <begin position="1"/>
        <end position="25"/>
    </location>
</feature>
<evidence type="ECO:0000256" key="2">
    <source>
        <dbReference type="PIRSR" id="PIRSR601461-1"/>
    </source>
</evidence>
<reference evidence="6 7" key="1">
    <citation type="submission" date="2020-02" db="EMBL/GenBank/DDBJ databases">
        <authorList>
            <person name="Ma Q."/>
            <person name="Huang Y."/>
            <person name="Song X."/>
            <person name="Pei D."/>
        </authorList>
    </citation>
    <scope>NUCLEOTIDE SEQUENCE [LARGE SCALE GENOMIC DNA]</scope>
    <source>
        <strain evidence="6">Sxm20200214</strain>
        <tissue evidence="6">Leaf</tissue>
    </source>
</reference>
<sequence length="449" mass="48183">MNSTRNALNIMIIICVCLSWGCTDGAQKRESEEIETHTIELSSLFPSSSSPCVLSTRASNTKSSLHVTHRHGTCSALTSDKATTSPDHANILRLDQARVNSIHSKLSKKLTDRVRQSNTFGSGNYVVSVGIGTPKRDLSLIFDTGSDLTWIQCEPCVQTCYSQKEPIFNPSKSSSYYNVSCSSAACSSLICYRFGNSGSCSGSTCVYGIQYGDQSFSVGFLAKEKFTLTSSNVFDGVYFGCGENNQGLFTGVAGLLGLGHLLLLPPFLIYTGHLTFGTAGISRSVKFTPISTITEGVLLRPRHRRNHRRRSEASDRSRRFLNSGAVIDSGTVITRLPPKAYAALKDAFKAKMSQYPSASGSRSWTCFDLSGLKTVTIPKVAFSFSGGAVVELGSTGVLYAFKMSQVCLAFAGNSDDTNAAIFGNVQQQTLEVVYDGAGGRVGFAPNGCS</sequence>
<feature type="chain" id="PRO_5036451718" description="Peptidase A1 domain-containing protein" evidence="4">
    <location>
        <begin position="26"/>
        <end position="449"/>
    </location>
</feature>
<keyword evidence="7" id="KW-1185">Reference proteome</keyword>
<dbReference type="PROSITE" id="PS00141">
    <property type="entry name" value="ASP_PROTEASE"/>
    <property type="match status" value="1"/>
</dbReference>
<dbReference type="PROSITE" id="PS51767">
    <property type="entry name" value="PEPTIDASE_A1"/>
    <property type="match status" value="1"/>
</dbReference>
<proteinExistence type="inferred from homology"/>
<dbReference type="OrthoDB" id="2747330at2759"/>
<dbReference type="Pfam" id="PF14541">
    <property type="entry name" value="TAXi_C"/>
    <property type="match status" value="1"/>
</dbReference>
<dbReference type="GO" id="GO:0006508">
    <property type="term" value="P:proteolysis"/>
    <property type="evidence" value="ECO:0007669"/>
    <property type="project" value="UniProtKB-KW"/>
</dbReference>
<feature type="active site" evidence="2">
    <location>
        <position position="143"/>
    </location>
</feature>
<evidence type="ECO:0000256" key="1">
    <source>
        <dbReference type="ARBA" id="ARBA00007447"/>
    </source>
</evidence>
<dbReference type="PANTHER" id="PTHR13683">
    <property type="entry name" value="ASPARTYL PROTEASES"/>
    <property type="match status" value="1"/>
</dbReference>
<feature type="domain" description="Peptidase A1" evidence="5">
    <location>
        <begin position="125"/>
        <end position="444"/>
    </location>
</feature>
<evidence type="ECO:0000256" key="3">
    <source>
        <dbReference type="RuleBase" id="RU000454"/>
    </source>
</evidence>
<dbReference type="InterPro" id="IPR021109">
    <property type="entry name" value="Peptidase_aspartic_dom_sf"/>
</dbReference>
<dbReference type="InterPro" id="IPR001969">
    <property type="entry name" value="Aspartic_peptidase_AS"/>
</dbReference>
<keyword evidence="3" id="KW-0064">Aspartyl protease</keyword>
<dbReference type="GO" id="GO:0004190">
    <property type="term" value="F:aspartic-type endopeptidase activity"/>
    <property type="evidence" value="ECO:0007669"/>
    <property type="project" value="UniProtKB-KW"/>
</dbReference>
<dbReference type="EMBL" id="JAAMPC010000849">
    <property type="protein sequence ID" value="KAG2241770.1"/>
    <property type="molecule type" value="Genomic_DNA"/>
</dbReference>
<dbReference type="PRINTS" id="PR00792">
    <property type="entry name" value="PEPSIN"/>
</dbReference>
<organism evidence="6 7">
    <name type="scientific">Brassica carinata</name>
    <name type="common">Ethiopian mustard</name>
    <name type="synonym">Abyssinian cabbage</name>
    <dbReference type="NCBI Taxonomy" id="52824"/>
    <lineage>
        <taxon>Eukaryota</taxon>
        <taxon>Viridiplantae</taxon>
        <taxon>Streptophyta</taxon>
        <taxon>Embryophyta</taxon>
        <taxon>Tracheophyta</taxon>
        <taxon>Spermatophyta</taxon>
        <taxon>Magnoliopsida</taxon>
        <taxon>eudicotyledons</taxon>
        <taxon>Gunneridae</taxon>
        <taxon>Pentapetalae</taxon>
        <taxon>rosids</taxon>
        <taxon>malvids</taxon>
        <taxon>Brassicales</taxon>
        <taxon>Brassicaceae</taxon>
        <taxon>Brassiceae</taxon>
        <taxon>Brassica</taxon>
    </lineage>
</organism>
<dbReference type="SUPFAM" id="SSF50630">
    <property type="entry name" value="Acid proteases"/>
    <property type="match status" value="1"/>
</dbReference>
<evidence type="ECO:0000313" key="6">
    <source>
        <dbReference type="EMBL" id="KAG2241770.1"/>
    </source>
</evidence>
<dbReference type="AlphaFoldDB" id="A0A8X7TH11"/>
<keyword evidence="4" id="KW-0732">Signal</keyword>
<dbReference type="Proteomes" id="UP000886595">
    <property type="component" value="Unassembled WGS sequence"/>
</dbReference>
<keyword evidence="3" id="KW-0645">Protease</keyword>
<dbReference type="InterPro" id="IPR032799">
    <property type="entry name" value="TAXi_C"/>
</dbReference>
<protein>
    <recommendedName>
        <fullName evidence="5">Peptidase A1 domain-containing protein</fullName>
    </recommendedName>
</protein>
<dbReference type="Pfam" id="PF14543">
    <property type="entry name" value="TAXi_N"/>
    <property type="match status" value="1"/>
</dbReference>
<dbReference type="InterPro" id="IPR032861">
    <property type="entry name" value="TAXi_N"/>
</dbReference>
<dbReference type="InterPro" id="IPR033121">
    <property type="entry name" value="PEPTIDASE_A1"/>
</dbReference>
<gene>
    <name evidence="6" type="ORF">Bca52824_096385</name>
</gene>
<evidence type="ECO:0000259" key="5">
    <source>
        <dbReference type="PROSITE" id="PS51767"/>
    </source>
</evidence>
<evidence type="ECO:0000256" key="4">
    <source>
        <dbReference type="SAM" id="SignalP"/>
    </source>
</evidence>